<evidence type="ECO:0000313" key="3">
    <source>
        <dbReference type="Proteomes" id="UP000813824"/>
    </source>
</evidence>
<feature type="compositionally biased region" description="Polar residues" evidence="1">
    <location>
        <begin position="50"/>
        <end position="69"/>
    </location>
</feature>
<feature type="region of interest" description="Disordered" evidence="1">
    <location>
        <begin position="1"/>
        <end position="88"/>
    </location>
</feature>
<reference evidence="2" key="1">
    <citation type="journal article" date="2021" name="New Phytol.">
        <title>Evolutionary innovations through gain and loss of genes in the ectomycorrhizal Boletales.</title>
        <authorList>
            <person name="Wu G."/>
            <person name="Miyauchi S."/>
            <person name="Morin E."/>
            <person name="Kuo A."/>
            <person name="Drula E."/>
            <person name="Varga T."/>
            <person name="Kohler A."/>
            <person name="Feng B."/>
            <person name="Cao Y."/>
            <person name="Lipzen A."/>
            <person name="Daum C."/>
            <person name="Hundley H."/>
            <person name="Pangilinan J."/>
            <person name="Johnson J."/>
            <person name="Barry K."/>
            <person name="LaButti K."/>
            <person name="Ng V."/>
            <person name="Ahrendt S."/>
            <person name="Min B."/>
            <person name="Choi I.G."/>
            <person name="Park H."/>
            <person name="Plett J.M."/>
            <person name="Magnuson J."/>
            <person name="Spatafora J.W."/>
            <person name="Nagy L.G."/>
            <person name="Henrissat B."/>
            <person name="Grigoriev I.V."/>
            <person name="Yang Z.L."/>
            <person name="Xu J."/>
            <person name="Martin F.M."/>
        </authorList>
    </citation>
    <scope>NUCLEOTIDE SEQUENCE</scope>
    <source>
        <strain evidence="2">KKN 215</strain>
    </source>
</reference>
<gene>
    <name evidence="2" type="ORF">BXZ70DRAFT_1069012</name>
</gene>
<feature type="compositionally biased region" description="Acidic residues" evidence="1">
    <location>
        <begin position="231"/>
        <end position="245"/>
    </location>
</feature>
<keyword evidence="3" id="KW-1185">Reference proteome</keyword>
<name>A0A8K0XJI6_9AGAR</name>
<feature type="compositionally biased region" description="Basic residues" evidence="1">
    <location>
        <begin position="23"/>
        <end position="36"/>
    </location>
</feature>
<dbReference type="Proteomes" id="UP000813824">
    <property type="component" value="Unassembled WGS sequence"/>
</dbReference>
<feature type="region of interest" description="Disordered" evidence="1">
    <location>
        <begin position="405"/>
        <end position="432"/>
    </location>
</feature>
<dbReference type="AlphaFoldDB" id="A0A8K0XJI6"/>
<evidence type="ECO:0000256" key="1">
    <source>
        <dbReference type="SAM" id="MobiDB-lite"/>
    </source>
</evidence>
<accession>A0A8K0XJI6</accession>
<feature type="region of interest" description="Disordered" evidence="1">
    <location>
        <begin position="351"/>
        <end position="374"/>
    </location>
</feature>
<feature type="compositionally biased region" description="Basic and acidic residues" evidence="1">
    <location>
        <begin position="74"/>
        <end position="88"/>
    </location>
</feature>
<protein>
    <submittedName>
        <fullName evidence="2">Uncharacterized protein</fullName>
    </submittedName>
</protein>
<evidence type="ECO:0000313" key="2">
    <source>
        <dbReference type="EMBL" id="KAH8071904.1"/>
    </source>
</evidence>
<proteinExistence type="predicted"/>
<comment type="caution">
    <text evidence="2">The sequence shown here is derived from an EMBL/GenBank/DDBJ whole genome shotgun (WGS) entry which is preliminary data.</text>
</comment>
<sequence>MPFTSRTRAPKTLPGEERDQMFKHSRKSNNHFKNMKTKVTEATRKLFGRSHQQQPSAGGVNQQHAQETSRAPHGRRDSRRDFFGRRRDNKCAPADEAMIIDLTVEAPIMIEFAEAMDVDTADQDVIMKSPVIAVPPFTFTEDAVMSSPVVPEEDEKMVLEYPPGLFSTMHVHTPAIAQHDVSMVLDSGHINYRSLSAFVAAQLEDTDMIPELTSPAPVSEYRNVVLIPDVEDESVQDTDDEDLEGTESTASMTDDHPRTVDDLTALFTSMTINEAEHEPIQVEEPIQFMQDEDNSAVTVDASMSPVLEFRPAPRSRYFRILRDNQTTPCPTRAGRNRALVYAPQETLPVENVPEADDTPRAARTGANPYDLSVHRRRMARFQDNGDAENSPLDISQILTQVERDASLSAPSSLDSRDSELESPSHTPAGPVPEHIANAFIYDVLRPLIEEEEEESFFEDSDSEAAASIPVCDDVAHAFILDVLGPLIFQTPLLDT</sequence>
<feature type="region of interest" description="Disordered" evidence="1">
    <location>
        <begin position="231"/>
        <end position="257"/>
    </location>
</feature>
<dbReference type="EMBL" id="JAEVFJ010000078">
    <property type="protein sequence ID" value="KAH8071904.1"/>
    <property type="molecule type" value="Genomic_DNA"/>
</dbReference>
<organism evidence="2 3">
    <name type="scientific">Cristinia sonorae</name>
    <dbReference type="NCBI Taxonomy" id="1940300"/>
    <lineage>
        <taxon>Eukaryota</taxon>
        <taxon>Fungi</taxon>
        <taxon>Dikarya</taxon>
        <taxon>Basidiomycota</taxon>
        <taxon>Agaricomycotina</taxon>
        <taxon>Agaricomycetes</taxon>
        <taxon>Agaricomycetidae</taxon>
        <taxon>Agaricales</taxon>
        <taxon>Pleurotineae</taxon>
        <taxon>Stephanosporaceae</taxon>
        <taxon>Cristinia</taxon>
    </lineage>
</organism>